<sequence length="102" mass="11685">MNTCDAVRPRRPIEVSTQKIGNVHDVVIDDSIVRVLGISMIVDVSNNCLHNTFREHDTSENSPQNRCRDCSLWIEIKEVLSEKCEALSTQSKEFFAPFYNSR</sequence>
<proteinExistence type="predicted"/>
<accession>A0A4Y2BYE8</accession>
<evidence type="ECO:0000313" key="1">
    <source>
        <dbReference type="EMBL" id="GBL97261.1"/>
    </source>
</evidence>
<keyword evidence="2" id="KW-1185">Reference proteome</keyword>
<dbReference type="EMBL" id="BGPR01000128">
    <property type="protein sequence ID" value="GBL97261.1"/>
    <property type="molecule type" value="Genomic_DNA"/>
</dbReference>
<gene>
    <name evidence="1" type="ORF">AVEN_84961_1</name>
</gene>
<evidence type="ECO:0000313" key="2">
    <source>
        <dbReference type="Proteomes" id="UP000499080"/>
    </source>
</evidence>
<name>A0A4Y2BYE8_ARAVE</name>
<comment type="caution">
    <text evidence="1">The sequence shown here is derived from an EMBL/GenBank/DDBJ whole genome shotgun (WGS) entry which is preliminary data.</text>
</comment>
<dbReference type="AlphaFoldDB" id="A0A4Y2BYE8"/>
<organism evidence="1 2">
    <name type="scientific">Araneus ventricosus</name>
    <name type="common">Orbweaver spider</name>
    <name type="synonym">Epeira ventricosa</name>
    <dbReference type="NCBI Taxonomy" id="182803"/>
    <lineage>
        <taxon>Eukaryota</taxon>
        <taxon>Metazoa</taxon>
        <taxon>Ecdysozoa</taxon>
        <taxon>Arthropoda</taxon>
        <taxon>Chelicerata</taxon>
        <taxon>Arachnida</taxon>
        <taxon>Araneae</taxon>
        <taxon>Araneomorphae</taxon>
        <taxon>Entelegynae</taxon>
        <taxon>Araneoidea</taxon>
        <taxon>Araneidae</taxon>
        <taxon>Araneus</taxon>
    </lineage>
</organism>
<protein>
    <submittedName>
        <fullName evidence="1">Uncharacterized protein</fullName>
    </submittedName>
</protein>
<dbReference type="Proteomes" id="UP000499080">
    <property type="component" value="Unassembled WGS sequence"/>
</dbReference>
<reference evidence="1 2" key="1">
    <citation type="journal article" date="2019" name="Sci. Rep.">
        <title>Orb-weaving spider Araneus ventricosus genome elucidates the spidroin gene catalogue.</title>
        <authorList>
            <person name="Kono N."/>
            <person name="Nakamura H."/>
            <person name="Ohtoshi R."/>
            <person name="Moran D.A.P."/>
            <person name="Shinohara A."/>
            <person name="Yoshida Y."/>
            <person name="Fujiwara M."/>
            <person name="Mori M."/>
            <person name="Tomita M."/>
            <person name="Arakawa K."/>
        </authorList>
    </citation>
    <scope>NUCLEOTIDE SEQUENCE [LARGE SCALE GENOMIC DNA]</scope>
</reference>